<evidence type="ECO:0000256" key="3">
    <source>
        <dbReference type="ARBA" id="ARBA00022553"/>
    </source>
</evidence>
<dbReference type="eggNOG" id="COG3706">
    <property type="taxonomic scope" value="Bacteria"/>
</dbReference>
<dbReference type="Gene3D" id="3.40.50.2300">
    <property type="match status" value="1"/>
</dbReference>
<dbReference type="GO" id="GO:0003677">
    <property type="term" value="F:DNA binding"/>
    <property type="evidence" value="ECO:0007669"/>
    <property type="project" value="UniProtKB-KW"/>
</dbReference>
<keyword evidence="8" id="KW-0804">Transcription</keyword>
<dbReference type="CDD" id="cd17574">
    <property type="entry name" value="REC_OmpR"/>
    <property type="match status" value="1"/>
</dbReference>
<dbReference type="SUPFAM" id="SSF52172">
    <property type="entry name" value="CheY-like"/>
    <property type="match status" value="1"/>
</dbReference>
<dbReference type="RefSeq" id="WP_004092808.1">
    <property type="nucleotide sequence ID" value="NZ_AFGF01000019.1"/>
</dbReference>
<dbReference type="InterPro" id="IPR001789">
    <property type="entry name" value="Sig_transdc_resp-reg_receiver"/>
</dbReference>
<evidence type="ECO:0000313" key="13">
    <source>
        <dbReference type="Proteomes" id="UP000003240"/>
    </source>
</evidence>
<dbReference type="PROSITE" id="PS50109">
    <property type="entry name" value="HIS_KIN"/>
    <property type="match status" value="1"/>
</dbReference>
<dbReference type="STRING" id="1009370.ALO_03326"/>
<dbReference type="InterPro" id="IPR011006">
    <property type="entry name" value="CheY-like_superfamily"/>
</dbReference>
<dbReference type="eggNOG" id="COG3852">
    <property type="taxonomic scope" value="Bacteria"/>
</dbReference>
<dbReference type="Gene3D" id="1.10.287.130">
    <property type="match status" value="1"/>
</dbReference>
<dbReference type="InterPro" id="IPR004358">
    <property type="entry name" value="Sig_transdc_His_kin-like_C"/>
</dbReference>
<evidence type="ECO:0000256" key="6">
    <source>
        <dbReference type="ARBA" id="ARBA00023015"/>
    </source>
</evidence>
<reference evidence="12 13" key="1">
    <citation type="journal article" date="2011" name="EMBO J.">
        <title>Structural diversity of bacterial flagellar motors.</title>
        <authorList>
            <person name="Chen S."/>
            <person name="Beeby M."/>
            <person name="Murphy G.E."/>
            <person name="Leadbetter J.R."/>
            <person name="Hendrixson D.R."/>
            <person name="Briegel A."/>
            <person name="Li Z."/>
            <person name="Shi J."/>
            <person name="Tocheva E.I."/>
            <person name="Muller A."/>
            <person name="Dobro M.J."/>
            <person name="Jensen G.J."/>
        </authorList>
    </citation>
    <scope>NUCLEOTIDE SEQUENCE [LARGE SCALE GENOMIC DNA]</scope>
    <source>
        <strain evidence="12 13">DSM 6540</strain>
    </source>
</reference>
<dbReference type="FunFam" id="3.40.50.2300:FF:000001">
    <property type="entry name" value="DNA-binding response regulator PhoB"/>
    <property type="match status" value="1"/>
</dbReference>
<dbReference type="InterPro" id="IPR005467">
    <property type="entry name" value="His_kinase_dom"/>
</dbReference>
<evidence type="ECO:0000256" key="7">
    <source>
        <dbReference type="ARBA" id="ARBA00023125"/>
    </source>
</evidence>
<accession>F7NF40</accession>
<dbReference type="Pfam" id="PF00512">
    <property type="entry name" value="HisKA"/>
    <property type="match status" value="1"/>
</dbReference>
<evidence type="ECO:0000259" key="11">
    <source>
        <dbReference type="PROSITE" id="PS50110"/>
    </source>
</evidence>
<dbReference type="InterPro" id="IPR036097">
    <property type="entry name" value="HisK_dim/P_sf"/>
</dbReference>
<keyword evidence="3 9" id="KW-0597">Phosphoprotein</keyword>
<dbReference type="EC" id="2.7.13.3" evidence="2"/>
<dbReference type="Gene3D" id="3.30.565.10">
    <property type="entry name" value="Histidine kinase-like ATPase, C-terminal domain"/>
    <property type="match status" value="1"/>
</dbReference>
<dbReference type="Pfam" id="PF00072">
    <property type="entry name" value="Response_reg"/>
    <property type="match status" value="1"/>
</dbReference>
<keyword evidence="4 12" id="KW-0418">Kinase</keyword>
<keyword evidence="5" id="KW-0902">Two-component regulatory system</keyword>
<protein>
    <recommendedName>
        <fullName evidence="2">histidine kinase</fullName>
        <ecNumber evidence="2">2.7.13.3</ecNumber>
    </recommendedName>
</protein>
<evidence type="ECO:0000256" key="4">
    <source>
        <dbReference type="ARBA" id="ARBA00022777"/>
    </source>
</evidence>
<evidence type="ECO:0000256" key="2">
    <source>
        <dbReference type="ARBA" id="ARBA00012438"/>
    </source>
</evidence>
<comment type="catalytic activity">
    <reaction evidence="1">
        <text>ATP + protein L-histidine = ADP + protein N-phospho-L-histidine.</text>
        <dbReference type="EC" id="2.7.13.3"/>
    </reaction>
</comment>
<dbReference type="OrthoDB" id="9806130at2"/>
<dbReference type="PRINTS" id="PR00344">
    <property type="entry name" value="BCTRLSENSOR"/>
</dbReference>
<dbReference type="SMART" id="SM00387">
    <property type="entry name" value="HATPase_c"/>
    <property type="match status" value="1"/>
</dbReference>
<dbReference type="SMART" id="SM00388">
    <property type="entry name" value="HisKA"/>
    <property type="match status" value="1"/>
</dbReference>
<keyword evidence="6" id="KW-0805">Transcription regulation</keyword>
<dbReference type="AlphaFoldDB" id="F7NF40"/>
<evidence type="ECO:0000259" key="10">
    <source>
        <dbReference type="PROSITE" id="PS50109"/>
    </source>
</evidence>
<dbReference type="CDD" id="cd00082">
    <property type="entry name" value="HisKA"/>
    <property type="match status" value="1"/>
</dbReference>
<dbReference type="PANTHER" id="PTHR43547">
    <property type="entry name" value="TWO-COMPONENT HISTIDINE KINASE"/>
    <property type="match status" value="1"/>
</dbReference>
<evidence type="ECO:0000256" key="5">
    <source>
        <dbReference type="ARBA" id="ARBA00023012"/>
    </source>
</evidence>
<dbReference type="SMART" id="SM00448">
    <property type="entry name" value="REC"/>
    <property type="match status" value="1"/>
</dbReference>
<dbReference type="InterPro" id="IPR003661">
    <property type="entry name" value="HisK_dim/P_dom"/>
</dbReference>
<dbReference type="GO" id="GO:0000155">
    <property type="term" value="F:phosphorelay sensor kinase activity"/>
    <property type="evidence" value="ECO:0007669"/>
    <property type="project" value="InterPro"/>
</dbReference>
<comment type="caution">
    <text evidence="12">The sequence shown here is derived from an EMBL/GenBank/DDBJ whole genome shotgun (WGS) entry which is preliminary data.</text>
</comment>
<evidence type="ECO:0000313" key="12">
    <source>
        <dbReference type="EMBL" id="EGO65295.1"/>
    </source>
</evidence>
<sequence length="362" mass="40570">MINFTVKLTSHVLIADDNRFMRTVLRDILKEDGYEIVEACDGAETIRLFEQYQPDLVILDIIMPEINGCSVCKQLRSLESGKAIPILMLTAREDEETIKTTFAAGADDYITKDFNPLVLRHRIKRLLEAERDRKMVARLAWTERLNVIGEIAAGIGHEVRNPMTTVRGFLQFLSRKEELKNQLEYFDLMIKELDRANNIITEFLLLAKDKAMDFQRVPLNEIIHKLFPMLQADAFLNSCQIVLALEETPPILLDAYSIRQVILNMTRNAIEAMPEGGKIIIRTGAADQKVFLAIEDEGAGISPEILQKIGNPFVTTKEHGSGLGLAICYRIAQRHGAGISVSSTVGQGTVFTVTFNPAISPK</sequence>
<dbReference type="InterPro" id="IPR036890">
    <property type="entry name" value="HATPase_C_sf"/>
</dbReference>
<evidence type="ECO:0000256" key="1">
    <source>
        <dbReference type="ARBA" id="ARBA00000085"/>
    </source>
</evidence>
<dbReference type="Proteomes" id="UP000003240">
    <property type="component" value="Unassembled WGS sequence"/>
</dbReference>
<proteinExistence type="predicted"/>
<evidence type="ECO:0000256" key="9">
    <source>
        <dbReference type="PROSITE-ProRule" id="PRU00169"/>
    </source>
</evidence>
<dbReference type="PANTHER" id="PTHR43547:SF2">
    <property type="entry name" value="HYBRID SIGNAL TRANSDUCTION HISTIDINE KINASE C"/>
    <property type="match status" value="1"/>
</dbReference>
<organism evidence="12 13">
    <name type="scientific">Acetonema longum DSM 6540</name>
    <dbReference type="NCBI Taxonomy" id="1009370"/>
    <lineage>
        <taxon>Bacteria</taxon>
        <taxon>Bacillati</taxon>
        <taxon>Bacillota</taxon>
        <taxon>Negativicutes</taxon>
        <taxon>Acetonemataceae</taxon>
        <taxon>Acetonema</taxon>
    </lineage>
</organism>
<feature type="modified residue" description="4-aspartylphosphate" evidence="9">
    <location>
        <position position="60"/>
    </location>
</feature>
<gene>
    <name evidence="12" type="ORF">ALO_03326</name>
</gene>
<keyword evidence="4 12" id="KW-0808">Transferase</keyword>
<feature type="domain" description="Response regulatory" evidence="11">
    <location>
        <begin position="11"/>
        <end position="127"/>
    </location>
</feature>
<keyword evidence="13" id="KW-1185">Reference proteome</keyword>
<dbReference type="SUPFAM" id="SSF47384">
    <property type="entry name" value="Homodimeric domain of signal transducing histidine kinase"/>
    <property type="match status" value="1"/>
</dbReference>
<feature type="domain" description="Histidine kinase" evidence="10">
    <location>
        <begin position="154"/>
        <end position="359"/>
    </location>
</feature>
<evidence type="ECO:0000256" key="8">
    <source>
        <dbReference type="ARBA" id="ARBA00023163"/>
    </source>
</evidence>
<dbReference type="InterPro" id="IPR003594">
    <property type="entry name" value="HATPase_dom"/>
</dbReference>
<dbReference type="SUPFAM" id="SSF55874">
    <property type="entry name" value="ATPase domain of HSP90 chaperone/DNA topoisomerase II/histidine kinase"/>
    <property type="match status" value="1"/>
</dbReference>
<dbReference type="EMBL" id="AFGF01000019">
    <property type="protein sequence ID" value="EGO65295.1"/>
    <property type="molecule type" value="Genomic_DNA"/>
</dbReference>
<dbReference type="Pfam" id="PF02518">
    <property type="entry name" value="HATPase_c"/>
    <property type="match status" value="1"/>
</dbReference>
<keyword evidence="7" id="KW-0238">DNA-binding</keyword>
<dbReference type="PROSITE" id="PS50110">
    <property type="entry name" value="RESPONSE_REGULATORY"/>
    <property type="match status" value="1"/>
</dbReference>
<name>F7NF40_9FIRM</name>